<evidence type="ECO:0000256" key="2">
    <source>
        <dbReference type="ARBA" id="ARBA00023315"/>
    </source>
</evidence>
<gene>
    <name evidence="4" type="ORF">J5A53_02645</name>
</gene>
<name>A0AB37I0K1_9ACTN</name>
<dbReference type="PANTHER" id="PTHR43420">
    <property type="entry name" value="ACETYLTRANSFERASE"/>
    <property type="match status" value="1"/>
</dbReference>
<evidence type="ECO:0000259" key="3">
    <source>
        <dbReference type="PROSITE" id="PS51186"/>
    </source>
</evidence>
<dbReference type="Pfam" id="PF00583">
    <property type="entry name" value="Acetyltransf_1"/>
    <property type="match status" value="1"/>
</dbReference>
<keyword evidence="1" id="KW-0808">Transferase</keyword>
<keyword evidence="2" id="KW-0012">Acyltransferase</keyword>
<dbReference type="PROSITE" id="PS51186">
    <property type="entry name" value="GNAT"/>
    <property type="match status" value="1"/>
</dbReference>
<dbReference type="GO" id="GO:0016747">
    <property type="term" value="F:acyltransferase activity, transferring groups other than amino-acyl groups"/>
    <property type="evidence" value="ECO:0007669"/>
    <property type="project" value="InterPro"/>
</dbReference>
<dbReference type="InterPro" id="IPR050680">
    <property type="entry name" value="YpeA/RimI_acetyltransf"/>
</dbReference>
<evidence type="ECO:0000313" key="5">
    <source>
        <dbReference type="Proteomes" id="UP000677180"/>
    </source>
</evidence>
<dbReference type="RefSeq" id="WP_014847600.1">
    <property type="nucleotide sequence ID" value="NZ_CP040007.1"/>
</dbReference>
<feature type="domain" description="N-acetyltransferase" evidence="3">
    <location>
        <begin position="17"/>
        <end position="169"/>
    </location>
</feature>
<dbReference type="Proteomes" id="UP000677180">
    <property type="component" value="Chromosome"/>
</dbReference>
<evidence type="ECO:0000256" key="1">
    <source>
        <dbReference type="ARBA" id="ARBA00022679"/>
    </source>
</evidence>
<proteinExistence type="predicted"/>
<dbReference type="Gene3D" id="3.40.630.30">
    <property type="match status" value="1"/>
</dbReference>
<sequence length="169" mass="19410">MTASDVRVVPYETAMRERLLDLSIRAWDAVFEAMRDDLDRGFVPRFVYDNFYPDGWDVRQRADLALVLDEETGNCDVALIDDEIAGWVCTRIHPEDSMGEVYILCVDPAHQREGIGRALMEHAHERARRVGMRMVMVETGGDVGHAPARATYEAMGYERWPVARYFKQL</sequence>
<dbReference type="EMBL" id="CP072385">
    <property type="protein sequence ID" value="QUC11618.1"/>
    <property type="molecule type" value="Genomic_DNA"/>
</dbReference>
<dbReference type="AlphaFoldDB" id="A0AB37I0K1"/>
<dbReference type="SUPFAM" id="SSF55729">
    <property type="entry name" value="Acyl-CoA N-acyltransferases (Nat)"/>
    <property type="match status" value="1"/>
</dbReference>
<protein>
    <submittedName>
        <fullName evidence="4">GNAT family N-acetyltransferase</fullName>
    </submittedName>
</protein>
<reference evidence="4" key="1">
    <citation type="submission" date="2021-03" db="EMBL/GenBank/DDBJ databases">
        <title>Human Oral Microbial Genomes.</title>
        <authorList>
            <person name="Johnston C.D."/>
            <person name="Chen T."/>
            <person name="Dewhirst F.E."/>
        </authorList>
    </citation>
    <scope>NUCLEOTIDE SEQUENCE</scope>
    <source>
        <strain evidence="4">F0714</strain>
    </source>
</reference>
<organism evidence="4 5">
    <name type="scientific">Arachnia propionica</name>
    <dbReference type="NCBI Taxonomy" id="1750"/>
    <lineage>
        <taxon>Bacteria</taxon>
        <taxon>Bacillati</taxon>
        <taxon>Actinomycetota</taxon>
        <taxon>Actinomycetes</taxon>
        <taxon>Propionibacteriales</taxon>
        <taxon>Propionibacteriaceae</taxon>
        <taxon>Arachnia</taxon>
    </lineage>
</organism>
<accession>A0AB37I0K1</accession>
<dbReference type="InterPro" id="IPR016181">
    <property type="entry name" value="Acyl_CoA_acyltransferase"/>
</dbReference>
<dbReference type="InterPro" id="IPR000182">
    <property type="entry name" value="GNAT_dom"/>
</dbReference>
<dbReference type="CDD" id="cd04301">
    <property type="entry name" value="NAT_SF"/>
    <property type="match status" value="1"/>
</dbReference>
<evidence type="ECO:0000313" key="4">
    <source>
        <dbReference type="EMBL" id="QUC11618.1"/>
    </source>
</evidence>